<dbReference type="GO" id="GO:0006086">
    <property type="term" value="P:pyruvate decarboxylation to acetyl-CoA"/>
    <property type="evidence" value="ECO:0007669"/>
    <property type="project" value="TreeGrafter"/>
</dbReference>
<proteinExistence type="predicted"/>
<evidence type="ECO:0000256" key="3">
    <source>
        <dbReference type="ARBA" id="ARBA00023052"/>
    </source>
</evidence>
<comment type="cofactor">
    <cofactor evidence="1">
        <name>thiamine diphosphate</name>
        <dbReference type="ChEBI" id="CHEBI:58937"/>
    </cofactor>
</comment>
<dbReference type="SUPFAM" id="SSF52518">
    <property type="entry name" value="Thiamin diphosphate-binding fold (THDP-binding)"/>
    <property type="match status" value="1"/>
</dbReference>
<keyword evidence="3" id="KW-0786">Thiamine pyrophosphate</keyword>
<dbReference type="Gene3D" id="3.40.50.970">
    <property type="match status" value="1"/>
</dbReference>
<gene>
    <name evidence="5" type="ORF">A3B86_02130</name>
</gene>
<reference evidence="5 6" key="1">
    <citation type="journal article" date="2016" name="Nat. Commun.">
        <title>Thousands of microbial genomes shed light on interconnected biogeochemical processes in an aquifer system.</title>
        <authorList>
            <person name="Anantharaman K."/>
            <person name="Brown C.T."/>
            <person name="Hug L.A."/>
            <person name="Sharon I."/>
            <person name="Castelle C.J."/>
            <person name="Probst A.J."/>
            <person name="Thomas B.C."/>
            <person name="Singh A."/>
            <person name="Wilkins M.J."/>
            <person name="Karaoz U."/>
            <person name="Brodie E.L."/>
            <person name="Williams K.H."/>
            <person name="Hubbard S.S."/>
            <person name="Banfield J.F."/>
        </authorList>
    </citation>
    <scope>NUCLEOTIDE SEQUENCE [LARGE SCALE GENOMIC DNA]</scope>
</reference>
<protein>
    <recommendedName>
        <fullName evidence="4">Dehydrogenase E1 component domain-containing protein</fullName>
    </recommendedName>
</protein>
<dbReference type="Proteomes" id="UP000176834">
    <property type="component" value="Unassembled WGS sequence"/>
</dbReference>
<dbReference type="PANTHER" id="PTHR11516:SF60">
    <property type="entry name" value="PYRUVATE DEHYDROGENASE E1 COMPONENT SUBUNIT ALPHA"/>
    <property type="match status" value="1"/>
</dbReference>
<dbReference type="InterPro" id="IPR050642">
    <property type="entry name" value="PDH_E1_Alpha_Subunit"/>
</dbReference>
<feature type="domain" description="Dehydrogenase E1 component" evidence="4">
    <location>
        <begin position="38"/>
        <end position="229"/>
    </location>
</feature>
<keyword evidence="2" id="KW-0560">Oxidoreductase</keyword>
<name>A0A1F8F3S6_9BACT</name>
<dbReference type="PANTHER" id="PTHR11516">
    <property type="entry name" value="PYRUVATE DEHYDROGENASE E1 COMPONENT, ALPHA SUBUNIT BACTERIAL AND ORGANELLAR"/>
    <property type="match status" value="1"/>
</dbReference>
<comment type="caution">
    <text evidence="5">The sequence shown here is derived from an EMBL/GenBank/DDBJ whole genome shotgun (WGS) entry which is preliminary data.</text>
</comment>
<evidence type="ECO:0000259" key="4">
    <source>
        <dbReference type="Pfam" id="PF00676"/>
    </source>
</evidence>
<evidence type="ECO:0000256" key="1">
    <source>
        <dbReference type="ARBA" id="ARBA00001964"/>
    </source>
</evidence>
<dbReference type="GO" id="GO:0004739">
    <property type="term" value="F:pyruvate dehydrogenase (acetyl-transferring) activity"/>
    <property type="evidence" value="ECO:0007669"/>
    <property type="project" value="TreeGrafter"/>
</dbReference>
<evidence type="ECO:0000313" key="6">
    <source>
        <dbReference type="Proteomes" id="UP000176834"/>
    </source>
</evidence>
<accession>A0A1F8F3S6</accession>
<sequence>MQVVLKGVEMRLAKFKGPKDLAKTFSKEVSLELFRRICLCRNFELNVKRAISGKKIPRIFTYLSLGQESATSAISLSFPDTMTWPSFVPRFGQHRCHDLYLCYGASPEKLRDELLGLPIGCAGGMGGSASIHSPETGMFGHDGHMGTQVKIGVGYALGSGLKTLIVMGDASAEEGYVLGALGEAASKKAPTLFVCMDNNLSILTEVKVRRSWTMSDEAKAKGMPAYDVPDDPWFIMDCVTKLKDKLPAFLNIHYCRELWHEGPGCDGPPEWNRYELVKTQLIFLGLKSEVEMIENSTAHYIENLWEDVLSPIKERV</sequence>
<organism evidence="5 6">
    <name type="scientific">Candidatus Yanofskybacteria bacterium RIFCSPHIGHO2_02_FULL_38_22b</name>
    <dbReference type="NCBI Taxonomy" id="1802673"/>
    <lineage>
        <taxon>Bacteria</taxon>
        <taxon>Candidatus Yanofskyibacteriota</taxon>
    </lineage>
</organism>
<dbReference type="InterPro" id="IPR001017">
    <property type="entry name" value="DH_E1"/>
</dbReference>
<evidence type="ECO:0000313" key="5">
    <source>
        <dbReference type="EMBL" id="OGN06919.1"/>
    </source>
</evidence>
<evidence type="ECO:0000256" key="2">
    <source>
        <dbReference type="ARBA" id="ARBA00023002"/>
    </source>
</evidence>
<dbReference type="EMBL" id="MGJN01000013">
    <property type="protein sequence ID" value="OGN06919.1"/>
    <property type="molecule type" value="Genomic_DNA"/>
</dbReference>
<dbReference type="Pfam" id="PF00676">
    <property type="entry name" value="E1_dh"/>
    <property type="match status" value="1"/>
</dbReference>
<dbReference type="AlphaFoldDB" id="A0A1F8F3S6"/>
<dbReference type="InterPro" id="IPR029061">
    <property type="entry name" value="THDP-binding"/>
</dbReference>